<protein>
    <submittedName>
        <fullName evidence="1">6-bladed beta-propeller</fullName>
    </submittedName>
</protein>
<sequence>MSLLLQPLRIATSAKIPFLKLWVFLRQRFYLLLAGIFIALLGGCDQKPKFVPGLERISVDISQARTGRLSEFFESSIEYIWLEDDSEEAQLNAGLQKVLFHEDRIYTLDIYGCKCIHIFDKSGKYLSKIDAYGEGPGQYLDFDDLAVVDAELVLLGVFPRKIMWFSLEGEFLREHFFQERVGPGVFSDLDQRFYLYTETRDPEDYFVKSFNKSFQDTIKHFPYHPERLYGNFSGRNFFQKSTKNLYFGMTYLDTIYQVDKGNLVPKLAFDFGKYGQDLDEIKRLDAGMERLDFINNRAELYFRGQYLISEKHLFALLAYEKKGIILFFDREQNKTHLIEKQLTNDIDGGYDPLGIIHSFEPGKVGVKVPGRDLYKTLLEKKANMEKAEFENWAKNKGRNFAETAMKARASENPVLIVYTLK</sequence>
<dbReference type="Gene3D" id="2.120.10.30">
    <property type="entry name" value="TolB, C-terminal domain"/>
    <property type="match status" value="1"/>
</dbReference>
<gene>
    <name evidence="1" type="ORF">G9Q97_19550</name>
</gene>
<dbReference type="EMBL" id="JAANYN010000010">
    <property type="protein sequence ID" value="NHE59008.1"/>
    <property type="molecule type" value="Genomic_DNA"/>
</dbReference>
<accession>A0ABX0HB70</accession>
<organism evidence="1 2">
    <name type="scientific">Cyclobacterium plantarum</name>
    <dbReference type="NCBI Taxonomy" id="2716263"/>
    <lineage>
        <taxon>Bacteria</taxon>
        <taxon>Pseudomonadati</taxon>
        <taxon>Bacteroidota</taxon>
        <taxon>Cytophagia</taxon>
        <taxon>Cytophagales</taxon>
        <taxon>Cyclobacteriaceae</taxon>
        <taxon>Cyclobacterium</taxon>
    </lineage>
</organism>
<proteinExistence type="predicted"/>
<keyword evidence="2" id="KW-1185">Reference proteome</keyword>
<dbReference type="RefSeq" id="WP_166149956.1">
    <property type="nucleotide sequence ID" value="NZ_JAANYN010000010.1"/>
</dbReference>
<dbReference type="Proteomes" id="UP000649799">
    <property type="component" value="Unassembled WGS sequence"/>
</dbReference>
<name>A0ABX0HB70_9BACT</name>
<dbReference type="InterPro" id="IPR011042">
    <property type="entry name" value="6-blade_b-propeller_TolB-like"/>
</dbReference>
<dbReference type="Pfam" id="PF17170">
    <property type="entry name" value="DUF5128"/>
    <property type="match status" value="1"/>
</dbReference>
<comment type="caution">
    <text evidence="1">The sequence shown here is derived from an EMBL/GenBank/DDBJ whole genome shotgun (WGS) entry which is preliminary data.</text>
</comment>
<evidence type="ECO:0000313" key="2">
    <source>
        <dbReference type="Proteomes" id="UP000649799"/>
    </source>
</evidence>
<reference evidence="1 2" key="1">
    <citation type="submission" date="2020-03" db="EMBL/GenBank/DDBJ databases">
        <title>Cyclobacterium plantarum sp. nov., a marine bacterium isolated from a coastal-marine wetland.</title>
        <authorList>
            <person name="Sanchez-Porro C."/>
            <person name="Ventosa A."/>
            <person name="Amoozegar M."/>
        </authorList>
    </citation>
    <scope>NUCLEOTIDE SEQUENCE [LARGE SCALE GENOMIC DNA]</scope>
    <source>
        <strain evidence="1 2">GBPx2</strain>
    </source>
</reference>
<evidence type="ECO:0000313" key="1">
    <source>
        <dbReference type="EMBL" id="NHE59008.1"/>
    </source>
</evidence>